<feature type="compositionally biased region" description="Low complexity" evidence="2">
    <location>
        <begin position="173"/>
        <end position="192"/>
    </location>
</feature>
<feature type="region of interest" description="Disordered" evidence="2">
    <location>
        <begin position="112"/>
        <end position="150"/>
    </location>
</feature>
<gene>
    <name evidence="3" type="ORF">ElyMa_004888700</name>
</gene>
<feature type="compositionally biased region" description="Low complexity" evidence="2">
    <location>
        <begin position="403"/>
        <end position="419"/>
    </location>
</feature>
<feature type="compositionally biased region" description="Polar residues" evidence="2">
    <location>
        <begin position="344"/>
        <end position="356"/>
    </location>
</feature>
<organism evidence="3 4">
    <name type="scientific">Elysia marginata</name>
    <dbReference type="NCBI Taxonomy" id="1093978"/>
    <lineage>
        <taxon>Eukaryota</taxon>
        <taxon>Metazoa</taxon>
        <taxon>Spiralia</taxon>
        <taxon>Lophotrochozoa</taxon>
        <taxon>Mollusca</taxon>
        <taxon>Gastropoda</taxon>
        <taxon>Heterobranchia</taxon>
        <taxon>Euthyneura</taxon>
        <taxon>Panpulmonata</taxon>
        <taxon>Sacoglossa</taxon>
        <taxon>Placobranchoidea</taxon>
        <taxon>Plakobranchidae</taxon>
        <taxon>Elysia</taxon>
    </lineage>
</organism>
<feature type="compositionally biased region" description="Basic and acidic residues" evidence="2">
    <location>
        <begin position="273"/>
        <end position="285"/>
    </location>
</feature>
<protein>
    <recommendedName>
        <fullName evidence="5">BMERB domain-containing protein</fullName>
    </recommendedName>
</protein>
<sequence>MSFPTPALLASTERRVSETDNKQDDGDDGTSRHLRKISGSTRVSLDRETLADSGVGSEEPGETVSVAGDDVRVFEHQDIVHSSPQNFPDKSNSRSRDFTISSTISKDALHSLAQTETSELSENGAGWGGGVDGRKSGSDSAVSVTSTGTNWPASFGVESRLVAFSSPTMSEGSKVSASSSPHRRSGSPPKRSMSPELSRSVRRKQERRRRELDIQETRVSLRKHQIGKAKSEAESGAKLLEQIMAASSKPSGFHSLSTIRSMEQRYGRKSQRSRGDRIKVARSYESKSTSPTPMAEPDSGNRTKVGFSRSIQNQPASRRSGKRSKSLEKSSASRMHKVQPAPQELSSPRGENTTGRSITIPISRSFPSPPPLTSSPRGPMESPDLDDSLHDNSGIVVTDGIHSRSQSSSYSEAKSSSAAGNSRRAQAQVENGIGQAEVTSEELERRTLRATDAILRDGLPDIPPLIKLHASLVGKSLTSGGTADTPGPPNGVRARDTTRLGDQLKDLERNMQLYQKKQDVIDLETELLAKEEQLSEKQQNLEEYEKEARNPIIIFYQSYIIGETMIIKF</sequence>
<evidence type="ECO:0000256" key="1">
    <source>
        <dbReference type="SAM" id="Coils"/>
    </source>
</evidence>
<name>A0AAV4ITX3_9GAST</name>
<comment type="caution">
    <text evidence="3">The sequence shown here is derived from an EMBL/GenBank/DDBJ whole genome shotgun (WGS) entry which is preliminary data.</text>
</comment>
<keyword evidence="4" id="KW-1185">Reference proteome</keyword>
<accession>A0AAV4ITX3</accession>
<feature type="region of interest" description="Disordered" evidence="2">
    <location>
        <begin position="246"/>
        <end position="440"/>
    </location>
</feature>
<evidence type="ECO:0008006" key="5">
    <source>
        <dbReference type="Google" id="ProtNLM"/>
    </source>
</evidence>
<proteinExistence type="predicted"/>
<feature type="compositionally biased region" description="Polar residues" evidence="2">
    <location>
        <begin position="248"/>
        <end position="261"/>
    </location>
</feature>
<feature type="compositionally biased region" description="Polar residues" evidence="2">
    <location>
        <begin position="112"/>
        <end position="121"/>
    </location>
</feature>
<evidence type="ECO:0000313" key="4">
    <source>
        <dbReference type="Proteomes" id="UP000762676"/>
    </source>
</evidence>
<feature type="coiled-coil region" evidence="1">
    <location>
        <begin position="497"/>
        <end position="547"/>
    </location>
</feature>
<evidence type="ECO:0000256" key="2">
    <source>
        <dbReference type="SAM" id="MobiDB-lite"/>
    </source>
</evidence>
<dbReference type="AlphaFoldDB" id="A0AAV4ITX3"/>
<feature type="region of interest" description="Disordered" evidence="2">
    <location>
        <begin position="78"/>
        <end position="99"/>
    </location>
</feature>
<reference evidence="3 4" key="1">
    <citation type="journal article" date="2021" name="Elife">
        <title>Chloroplast acquisition without the gene transfer in kleptoplastic sea slugs, Plakobranchus ocellatus.</title>
        <authorList>
            <person name="Maeda T."/>
            <person name="Takahashi S."/>
            <person name="Yoshida T."/>
            <person name="Shimamura S."/>
            <person name="Takaki Y."/>
            <person name="Nagai Y."/>
            <person name="Toyoda A."/>
            <person name="Suzuki Y."/>
            <person name="Arimoto A."/>
            <person name="Ishii H."/>
            <person name="Satoh N."/>
            <person name="Nishiyama T."/>
            <person name="Hasebe M."/>
            <person name="Maruyama T."/>
            <person name="Minagawa J."/>
            <person name="Obokata J."/>
            <person name="Shigenobu S."/>
        </authorList>
    </citation>
    <scope>NUCLEOTIDE SEQUENCE [LARGE SCALE GENOMIC DNA]</scope>
</reference>
<feature type="compositionally biased region" description="Polar residues" evidence="2">
    <location>
        <begin position="138"/>
        <end position="150"/>
    </location>
</feature>
<feature type="region of interest" description="Disordered" evidence="2">
    <location>
        <begin position="169"/>
        <end position="234"/>
    </location>
</feature>
<dbReference type="Proteomes" id="UP000762676">
    <property type="component" value="Unassembled WGS sequence"/>
</dbReference>
<dbReference type="EMBL" id="BMAT01009781">
    <property type="protein sequence ID" value="GFS13636.1"/>
    <property type="molecule type" value="Genomic_DNA"/>
</dbReference>
<feature type="compositionally biased region" description="Polar residues" evidence="2">
    <location>
        <begin position="80"/>
        <end position="90"/>
    </location>
</feature>
<keyword evidence="1" id="KW-0175">Coiled coil</keyword>
<feature type="compositionally biased region" description="Low complexity" evidence="2">
    <location>
        <begin position="357"/>
        <end position="366"/>
    </location>
</feature>
<feature type="region of interest" description="Disordered" evidence="2">
    <location>
        <begin position="1"/>
        <end position="65"/>
    </location>
</feature>
<evidence type="ECO:0000313" key="3">
    <source>
        <dbReference type="EMBL" id="GFS13636.1"/>
    </source>
</evidence>
<feature type="compositionally biased region" description="Basic and acidic residues" evidence="2">
    <location>
        <begin position="12"/>
        <end position="24"/>
    </location>
</feature>